<dbReference type="EMBL" id="VOKX01000001">
    <property type="protein sequence ID" value="KAB7852855.1"/>
    <property type="molecule type" value="Genomic_DNA"/>
</dbReference>
<feature type="region of interest" description="Disordered" evidence="1">
    <location>
        <begin position="61"/>
        <end position="144"/>
    </location>
</feature>
<evidence type="ECO:0000256" key="2">
    <source>
        <dbReference type="SAM" id="Phobius"/>
    </source>
</evidence>
<evidence type="ECO:0000256" key="1">
    <source>
        <dbReference type="SAM" id="MobiDB-lite"/>
    </source>
</evidence>
<evidence type="ECO:0000313" key="3">
    <source>
        <dbReference type="EMBL" id="KAB7852855.1"/>
    </source>
</evidence>
<dbReference type="OrthoDB" id="4350222at2"/>
<comment type="caution">
    <text evidence="3">The sequence shown here is derived from an EMBL/GenBank/DDBJ whole genome shotgun (WGS) entry which is preliminary data.</text>
</comment>
<evidence type="ECO:0000313" key="4">
    <source>
        <dbReference type="Proteomes" id="UP000327000"/>
    </source>
</evidence>
<accession>A0A5N5WFK9</accession>
<feature type="compositionally biased region" description="Gly residues" evidence="1">
    <location>
        <begin position="157"/>
        <end position="174"/>
    </location>
</feature>
<feature type="transmembrane region" description="Helical" evidence="2">
    <location>
        <begin position="310"/>
        <end position="331"/>
    </location>
</feature>
<keyword evidence="2" id="KW-0812">Transmembrane</keyword>
<dbReference type="AlphaFoldDB" id="A0A5N5WFK9"/>
<organism evidence="3 4">
    <name type="scientific">Streptomyces mobaraensis</name>
    <name type="common">Streptoverticillium mobaraense</name>
    <dbReference type="NCBI Taxonomy" id="35621"/>
    <lineage>
        <taxon>Bacteria</taxon>
        <taxon>Bacillati</taxon>
        <taxon>Actinomycetota</taxon>
        <taxon>Actinomycetes</taxon>
        <taxon>Kitasatosporales</taxon>
        <taxon>Streptomycetaceae</taxon>
        <taxon>Streptomyces</taxon>
    </lineage>
</organism>
<keyword evidence="2" id="KW-0472">Membrane</keyword>
<proteinExistence type="predicted"/>
<feature type="compositionally biased region" description="Low complexity" evidence="1">
    <location>
        <begin position="81"/>
        <end position="90"/>
    </location>
</feature>
<gene>
    <name evidence="3" type="ORF">FRZ00_00220</name>
</gene>
<feature type="transmembrane region" description="Helical" evidence="2">
    <location>
        <begin position="270"/>
        <end position="298"/>
    </location>
</feature>
<name>A0A5N5WFK9_STRMB</name>
<protein>
    <submittedName>
        <fullName evidence="3">Uncharacterized protein</fullName>
    </submittedName>
</protein>
<keyword evidence="2" id="KW-1133">Transmembrane helix</keyword>
<sequence length="375" mass="37601">MGIESDQLVYDYLSKVGDIAQRRSLTSGDRMRLVTRLRTEIERRRAVEGADTPAAVRRILDGLGTPDEAVTGAGGTGGADGAEAGRAGRVPAQRGEPGAGAGAGAGAHTAAGTGAVRFPDAGAPPHLATEEELRGPSTPAGAADEWWRVERSPFDAVGGGAGAGGTGTTHGFTGGIEIPDMLKPPPGPEELARQQAEATAGERSGDALRPSAGVGEQAPAGPGSGPGAAGTRRRFPFRRAGGTAGAGGVPAAEGTGVAGGAAGTIPISPMLALVAILLVAGAVLGQLLVMAAGWALAYITRRLTQAESKWAVMGVPGLAAGAALVWLWGRLEHRWGDPIAQGELGAALADTFPVVVRVAAVGSALFVLWRARRPG</sequence>
<keyword evidence="4" id="KW-1185">Reference proteome</keyword>
<reference evidence="3 4" key="1">
    <citation type="journal article" date="2019" name="Microb. Cell Fact.">
        <title>Exploring novel herbicidin analogues by transcriptional regulator overexpression and MS/MS molecular networking.</title>
        <authorList>
            <person name="Shi Y."/>
            <person name="Gu R."/>
            <person name="Li Y."/>
            <person name="Wang X."/>
            <person name="Ren W."/>
            <person name="Li X."/>
            <person name="Wang L."/>
            <person name="Xie Y."/>
            <person name="Hong B."/>
        </authorList>
    </citation>
    <scope>NUCLEOTIDE SEQUENCE [LARGE SCALE GENOMIC DNA]</scope>
    <source>
        <strain evidence="3 4">US-43</strain>
    </source>
</reference>
<feature type="compositionally biased region" description="Low complexity" evidence="1">
    <location>
        <begin position="106"/>
        <end position="115"/>
    </location>
</feature>
<dbReference type="Proteomes" id="UP000327000">
    <property type="component" value="Unassembled WGS sequence"/>
</dbReference>
<feature type="region of interest" description="Disordered" evidence="1">
    <location>
        <begin position="157"/>
        <end position="234"/>
    </location>
</feature>
<feature type="transmembrane region" description="Helical" evidence="2">
    <location>
        <begin position="351"/>
        <end position="369"/>
    </location>
</feature>